<accession>A0A6V8P8L5</accession>
<dbReference type="EMBL" id="BLRY01000553">
    <property type="protein sequence ID" value="GFP28985.1"/>
    <property type="molecule type" value="Genomic_DNA"/>
</dbReference>
<reference evidence="1 2" key="1">
    <citation type="journal article" date="2020" name="Front. Microbiol.">
        <title>Single-cell genomics of novel Actinobacteria with the Wood-Ljungdahl pathway discovered in a serpentinizing system.</title>
        <authorList>
            <person name="Merino N."/>
            <person name="Kawai M."/>
            <person name="Boyd E.S."/>
            <person name="Colman D.R."/>
            <person name="McGlynn S.E."/>
            <person name="Nealson K.H."/>
            <person name="Kurokawa K."/>
            <person name="Hongoh Y."/>
        </authorList>
    </citation>
    <scope>NUCLEOTIDE SEQUENCE [LARGE SCALE GENOMIC DNA]</scope>
    <source>
        <strain evidence="1 2">S33</strain>
    </source>
</reference>
<proteinExistence type="predicted"/>
<comment type="caution">
    <text evidence="1">The sequence shown here is derived from an EMBL/GenBank/DDBJ whole genome shotgun (WGS) entry which is preliminary data.</text>
</comment>
<dbReference type="Proteomes" id="UP000591948">
    <property type="component" value="Unassembled WGS sequence"/>
</dbReference>
<protein>
    <submittedName>
        <fullName evidence="1">Uncharacterized protein</fullName>
    </submittedName>
</protein>
<evidence type="ECO:0000313" key="2">
    <source>
        <dbReference type="Proteomes" id="UP000591948"/>
    </source>
</evidence>
<keyword evidence="2" id="KW-1185">Reference proteome</keyword>
<gene>
    <name evidence="1" type="ORF">HKBW3S33_02401</name>
</gene>
<evidence type="ECO:0000313" key="1">
    <source>
        <dbReference type="EMBL" id="GFP28985.1"/>
    </source>
</evidence>
<dbReference type="AlphaFoldDB" id="A0A6V8P8L5"/>
<name>A0A6V8P8L5_9ACTN</name>
<organism evidence="1 2">
    <name type="scientific">Candidatus Hakubella thermalkaliphila</name>
    <dbReference type="NCBI Taxonomy" id="2754717"/>
    <lineage>
        <taxon>Bacteria</taxon>
        <taxon>Bacillati</taxon>
        <taxon>Actinomycetota</taxon>
        <taxon>Actinomycetota incertae sedis</taxon>
        <taxon>Candidatus Hakubellales</taxon>
        <taxon>Candidatus Hakubellaceae</taxon>
        <taxon>Candidatus Hakubella</taxon>
    </lineage>
</organism>
<feature type="non-terminal residue" evidence="1">
    <location>
        <position position="1"/>
    </location>
</feature>
<sequence>KPEQPLVLLAWLNENFGYDHNRDLLADIKEAAEGFDASGRSYVYHRLEARGSKVKIPLADLARYDDNGAPRTHSERR</sequence>